<name>A0A1I4Y2E8_9PROT</name>
<keyword evidence="2" id="KW-1185">Reference proteome</keyword>
<sequence length="83" mass="9010">MATKTENTTAMKDADRGLIALEATWGISALVTLISSALDNDETTETVWATKEVLKRVAQLNSVIMSAIGDPLQTNEELKGRFN</sequence>
<protein>
    <submittedName>
        <fullName evidence="1">Uncharacterized protein</fullName>
    </submittedName>
</protein>
<organism evidence="1 2">
    <name type="scientific">Nitrosospira briensis</name>
    <dbReference type="NCBI Taxonomy" id="35799"/>
    <lineage>
        <taxon>Bacteria</taxon>
        <taxon>Pseudomonadati</taxon>
        <taxon>Pseudomonadota</taxon>
        <taxon>Betaproteobacteria</taxon>
        <taxon>Nitrosomonadales</taxon>
        <taxon>Nitrosomonadaceae</taxon>
        <taxon>Nitrosospira</taxon>
    </lineage>
</organism>
<reference evidence="2" key="1">
    <citation type="submission" date="2016-10" db="EMBL/GenBank/DDBJ databases">
        <authorList>
            <person name="Varghese N."/>
        </authorList>
    </citation>
    <scope>NUCLEOTIDE SEQUENCE [LARGE SCALE GENOMIC DNA]</scope>
    <source>
        <strain evidence="2">Nsp8</strain>
    </source>
</reference>
<evidence type="ECO:0000313" key="1">
    <source>
        <dbReference type="EMBL" id="SFN32278.1"/>
    </source>
</evidence>
<evidence type="ECO:0000313" key="2">
    <source>
        <dbReference type="Proteomes" id="UP000183107"/>
    </source>
</evidence>
<accession>A0A1I4Y2E8</accession>
<gene>
    <name evidence="1" type="ORF">SAMN05216386_0472</name>
</gene>
<dbReference type="Proteomes" id="UP000183107">
    <property type="component" value="Unassembled WGS sequence"/>
</dbReference>
<dbReference type="EMBL" id="FOVJ01000001">
    <property type="protein sequence ID" value="SFN32278.1"/>
    <property type="molecule type" value="Genomic_DNA"/>
</dbReference>
<dbReference type="OrthoDB" id="8566292at2"/>
<proteinExistence type="predicted"/>
<dbReference type="RefSeq" id="WP_143071857.1">
    <property type="nucleotide sequence ID" value="NZ_FOVJ01000001.1"/>
</dbReference>
<dbReference type="AlphaFoldDB" id="A0A1I4Y2E8"/>